<dbReference type="InterPro" id="IPR005225">
    <property type="entry name" value="Small_GTP-bd"/>
</dbReference>
<keyword evidence="1" id="KW-0547">Nucleotide-binding</keyword>
<dbReference type="InterPro" id="IPR027417">
    <property type="entry name" value="P-loop_NTPase"/>
</dbReference>
<dbReference type="PRINTS" id="PR00449">
    <property type="entry name" value="RASTRNSFRMNG"/>
</dbReference>
<evidence type="ECO:0000256" key="2">
    <source>
        <dbReference type="ARBA" id="ARBA00023134"/>
    </source>
</evidence>
<dbReference type="GO" id="GO:0005525">
    <property type="term" value="F:GTP binding"/>
    <property type="evidence" value="ECO:0007669"/>
    <property type="project" value="UniProtKB-KW"/>
</dbReference>
<reference evidence="4" key="1">
    <citation type="submission" date="2021-01" db="EMBL/GenBank/DDBJ databases">
        <authorList>
            <person name="Corre E."/>
            <person name="Pelletier E."/>
            <person name="Niang G."/>
            <person name="Scheremetjew M."/>
            <person name="Finn R."/>
            <person name="Kale V."/>
            <person name="Holt S."/>
            <person name="Cochrane G."/>
            <person name="Meng A."/>
            <person name="Brown T."/>
            <person name="Cohen L."/>
        </authorList>
    </citation>
    <scope>NUCLEOTIDE SEQUENCE</scope>
    <source>
        <strain evidence="4">CCMP622</strain>
    </source>
</reference>
<dbReference type="GO" id="GO:0003924">
    <property type="term" value="F:GTPase activity"/>
    <property type="evidence" value="ECO:0007669"/>
    <property type="project" value="InterPro"/>
</dbReference>
<dbReference type="SUPFAM" id="SSF52540">
    <property type="entry name" value="P-loop containing nucleoside triphosphate hydrolases"/>
    <property type="match status" value="1"/>
</dbReference>
<gene>
    <name evidence="4" type="ORF">LSP00402_LOCUS6656</name>
</gene>
<dbReference type="PROSITE" id="PS51419">
    <property type="entry name" value="RAB"/>
    <property type="match status" value="1"/>
</dbReference>
<organism evidence="4">
    <name type="scientific">Lotharella oceanica</name>
    <dbReference type="NCBI Taxonomy" id="641309"/>
    <lineage>
        <taxon>Eukaryota</taxon>
        <taxon>Sar</taxon>
        <taxon>Rhizaria</taxon>
        <taxon>Cercozoa</taxon>
        <taxon>Chlorarachniophyceae</taxon>
        <taxon>Lotharella</taxon>
    </lineage>
</organism>
<accession>A0A7S2TLI2</accession>
<dbReference type="SMART" id="SM00173">
    <property type="entry name" value="RAS"/>
    <property type="match status" value="1"/>
</dbReference>
<dbReference type="SMART" id="SM00176">
    <property type="entry name" value="RAN"/>
    <property type="match status" value="1"/>
</dbReference>
<evidence type="ECO:0000256" key="1">
    <source>
        <dbReference type="ARBA" id="ARBA00022741"/>
    </source>
</evidence>
<dbReference type="Pfam" id="PF00071">
    <property type="entry name" value="Ras"/>
    <property type="match status" value="1"/>
</dbReference>
<proteinExistence type="predicted"/>
<dbReference type="SMART" id="SM00174">
    <property type="entry name" value="RHO"/>
    <property type="match status" value="1"/>
</dbReference>
<protein>
    <submittedName>
        <fullName evidence="4">Uncharacterized protein</fullName>
    </submittedName>
</protein>
<dbReference type="InterPro" id="IPR050227">
    <property type="entry name" value="Rab"/>
</dbReference>
<evidence type="ECO:0000313" key="4">
    <source>
        <dbReference type="EMBL" id="CAD9757372.1"/>
    </source>
</evidence>
<dbReference type="Gene3D" id="3.40.50.300">
    <property type="entry name" value="P-loop containing nucleotide triphosphate hydrolases"/>
    <property type="match status" value="1"/>
</dbReference>
<dbReference type="AlphaFoldDB" id="A0A7S2TLI2"/>
<dbReference type="SMART" id="SM00175">
    <property type="entry name" value="RAB"/>
    <property type="match status" value="1"/>
</dbReference>
<dbReference type="EMBL" id="HBHP01010770">
    <property type="protein sequence ID" value="CAD9757372.1"/>
    <property type="molecule type" value="Transcribed_RNA"/>
</dbReference>
<dbReference type="PROSITE" id="PS51417">
    <property type="entry name" value="ARF"/>
    <property type="match status" value="1"/>
</dbReference>
<name>A0A7S2TLI2_9EUKA</name>
<dbReference type="InterPro" id="IPR001806">
    <property type="entry name" value="Small_GTPase"/>
</dbReference>
<dbReference type="FunFam" id="3.40.50.300:FF:001129">
    <property type="entry name" value="ras-related protein Rab-44 isoform X2"/>
    <property type="match status" value="1"/>
</dbReference>
<keyword evidence="3" id="KW-0449">Lipoprotein</keyword>
<dbReference type="PROSITE" id="PS51421">
    <property type="entry name" value="RAS"/>
    <property type="match status" value="1"/>
</dbReference>
<sequence>MGDSTCMDYDYLVKIVMVGDSGVGKTQLVQHFVDEKFVASDKSTIGADLRIKTLDLNDRKIKLQIWDTAGQERFRSITQCYYRGSHAVCLVVDVTNYASCQNVGSWLQDIRRYAPKETKIIMCANKCDYEEDQRAVDLDELQRCFGHDVIIIETSAKEGTRVREAFIKAAEGAVAHVQSLPRKNMEPNRDVVLGPSMSMLGGRKSCPCTIL</sequence>
<dbReference type="NCBIfam" id="TIGR00231">
    <property type="entry name" value="small_GTP"/>
    <property type="match status" value="1"/>
</dbReference>
<dbReference type="CDD" id="cd00154">
    <property type="entry name" value="Rab"/>
    <property type="match status" value="1"/>
</dbReference>
<evidence type="ECO:0000256" key="3">
    <source>
        <dbReference type="ARBA" id="ARBA00023288"/>
    </source>
</evidence>
<keyword evidence="2" id="KW-0342">GTP-binding</keyword>
<dbReference type="PANTHER" id="PTHR47977">
    <property type="entry name" value="RAS-RELATED PROTEIN RAB"/>
    <property type="match status" value="1"/>
</dbReference>